<proteinExistence type="predicted"/>
<sequence>MKFRRLISLLIIAAILIAFFTNPKEADFYSFIQPTLGKTGSPPLIEYKSHLIYSEGDVTYFNPTSIDGKKIAAATKEKYIGLFGRFWKTQTN</sequence>
<organism evidence="1 2">
    <name type="scientific">Niabella digestorum</name>
    <dbReference type="NCBI Taxonomy" id="3117701"/>
    <lineage>
        <taxon>Bacteria</taxon>
        <taxon>Pseudomonadati</taxon>
        <taxon>Bacteroidota</taxon>
        <taxon>Chitinophagia</taxon>
        <taxon>Chitinophagales</taxon>
        <taxon>Chitinophagaceae</taxon>
        <taxon>Niabella</taxon>
    </lineage>
</organism>
<evidence type="ECO:0000313" key="1">
    <source>
        <dbReference type="EMBL" id="MEE6187367.1"/>
    </source>
</evidence>
<comment type="caution">
    <text evidence="1">The sequence shown here is derived from an EMBL/GenBank/DDBJ whole genome shotgun (WGS) entry which is preliminary data.</text>
</comment>
<evidence type="ECO:0000313" key="2">
    <source>
        <dbReference type="Proteomes" id="UP001357452"/>
    </source>
</evidence>
<dbReference type="EMBL" id="JAZGLY010000004">
    <property type="protein sequence ID" value="MEE6187367.1"/>
    <property type="molecule type" value="Genomic_DNA"/>
</dbReference>
<protein>
    <submittedName>
        <fullName evidence="1">Uncharacterized protein</fullName>
    </submittedName>
</protein>
<name>A0ABU7RHV9_9BACT</name>
<dbReference type="Proteomes" id="UP001357452">
    <property type="component" value="Unassembled WGS sequence"/>
</dbReference>
<reference evidence="1 2" key="1">
    <citation type="submission" date="2024-01" db="EMBL/GenBank/DDBJ databases">
        <title>Niabella digestum sp. nov., isolated from waste digestion system.</title>
        <authorList>
            <person name="Zhang L."/>
        </authorList>
    </citation>
    <scope>NUCLEOTIDE SEQUENCE [LARGE SCALE GENOMIC DNA]</scope>
    <source>
        <strain evidence="1 2">A18</strain>
    </source>
</reference>
<dbReference type="RefSeq" id="WP_330974775.1">
    <property type="nucleotide sequence ID" value="NZ_JAZGLY010000004.1"/>
</dbReference>
<keyword evidence="2" id="KW-1185">Reference proteome</keyword>
<gene>
    <name evidence="1" type="ORF">V2H41_08785</name>
</gene>
<accession>A0ABU7RHV9</accession>